<keyword evidence="2" id="KW-0813">Transport</keyword>
<dbReference type="SUPFAM" id="SSF103473">
    <property type="entry name" value="MFS general substrate transporter"/>
    <property type="match status" value="1"/>
</dbReference>
<dbReference type="EMBL" id="LUGG01000013">
    <property type="protein sequence ID" value="OBZ71012.1"/>
    <property type="molecule type" value="Genomic_DNA"/>
</dbReference>
<reference evidence="7 8" key="1">
    <citation type="submission" date="2016-03" db="EMBL/GenBank/DDBJ databases">
        <title>Whole genome sequencing of Grifola frondosa 9006-11.</title>
        <authorList>
            <person name="Min B."/>
            <person name="Park H."/>
            <person name="Kim J.-G."/>
            <person name="Cho H."/>
            <person name="Oh Y.-L."/>
            <person name="Kong W.-S."/>
            <person name="Choi I.-G."/>
        </authorList>
    </citation>
    <scope>NUCLEOTIDE SEQUENCE [LARGE SCALE GENOMIC DNA]</scope>
    <source>
        <strain evidence="7 8">9006-11</strain>
    </source>
</reference>
<feature type="transmembrane region" description="Helical" evidence="6">
    <location>
        <begin position="129"/>
        <end position="150"/>
    </location>
</feature>
<feature type="transmembrane region" description="Helical" evidence="6">
    <location>
        <begin position="69"/>
        <end position="89"/>
    </location>
</feature>
<evidence type="ECO:0000256" key="5">
    <source>
        <dbReference type="ARBA" id="ARBA00023136"/>
    </source>
</evidence>
<keyword evidence="8" id="KW-1185">Reference proteome</keyword>
<sequence length="183" mass="19258">MEDCIHQGSITVCLGFLNVLQPHNTCWLTPAQRRLVQVRLAEDAGEAGEDSSTESAFTGLIMALKDPKVPIFAVMTCAQLLGLGFVNFFPTIAGTLSFSTTITLLLAAPPWIVTMFVCCLNVWHAGVIVSYIIGVITMSTGGRYVAMFLMASGYAASESSVASLCNAEAAAPGLDEGAYLGGV</sequence>
<keyword evidence="4 6" id="KW-1133">Transmembrane helix</keyword>
<dbReference type="InterPro" id="IPR036259">
    <property type="entry name" value="MFS_trans_sf"/>
</dbReference>
<dbReference type="GO" id="GO:0022857">
    <property type="term" value="F:transmembrane transporter activity"/>
    <property type="evidence" value="ECO:0007669"/>
    <property type="project" value="TreeGrafter"/>
</dbReference>
<dbReference type="OrthoDB" id="3253541at2759"/>
<dbReference type="Proteomes" id="UP000092993">
    <property type="component" value="Unassembled WGS sequence"/>
</dbReference>
<proteinExistence type="predicted"/>
<evidence type="ECO:0000256" key="2">
    <source>
        <dbReference type="ARBA" id="ARBA00022448"/>
    </source>
</evidence>
<feature type="transmembrane region" description="Helical" evidence="6">
    <location>
        <begin position="101"/>
        <end position="123"/>
    </location>
</feature>
<evidence type="ECO:0000256" key="3">
    <source>
        <dbReference type="ARBA" id="ARBA00022692"/>
    </source>
</evidence>
<gene>
    <name evidence="7" type="ORF">A0H81_09535</name>
</gene>
<name>A0A1C7M2B4_GRIFR</name>
<dbReference type="GO" id="GO:0016020">
    <property type="term" value="C:membrane"/>
    <property type="evidence" value="ECO:0007669"/>
    <property type="project" value="UniProtKB-SubCell"/>
</dbReference>
<dbReference type="OMA" id="WGFATIM"/>
<accession>A0A1C7M2B4</accession>
<dbReference type="AlphaFoldDB" id="A0A1C7M2B4"/>
<organism evidence="7 8">
    <name type="scientific">Grifola frondosa</name>
    <name type="common">Maitake</name>
    <name type="synonym">Polyporus frondosus</name>
    <dbReference type="NCBI Taxonomy" id="5627"/>
    <lineage>
        <taxon>Eukaryota</taxon>
        <taxon>Fungi</taxon>
        <taxon>Dikarya</taxon>
        <taxon>Basidiomycota</taxon>
        <taxon>Agaricomycotina</taxon>
        <taxon>Agaricomycetes</taxon>
        <taxon>Polyporales</taxon>
        <taxon>Grifolaceae</taxon>
        <taxon>Grifola</taxon>
    </lineage>
</organism>
<keyword evidence="3 6" id="KW-0812">Transmembrane</keyword>
<dbReference type="STRING" id="5627.A0A1C7M2B4"/>
<evidence type="ECO:0000313" key="8">
    <source>
        <dbReference type="Proteomes" id="UP000092993"/>
    </source>
</evidence>
<evidence type="ECO:0000256" key="6">
    <source>
        <dbReference type="SAM" id="Phobius"/>
    </source>
</evidence>
<comment type="caution">
    <text evidence="7">The sequence shown here is derived from an EMBL/GenBank/DDBJ whole genome shotgun (WGS) entry which is preliminary data.</text>
</comment>
<comment type="subcellular location">
    <subcellularLocation>
        <location evidence="1">Membrane</location>
        <topology evidence="1">Multi-pass membrane protein</topology>
    </subcellularLocation>
</comment>
<keyword evidence="5 6" id="KW-0472">Membrane</keyword>
<evidence type="ECO:0000256" key="1">
    <source>
        <dbReference type="ARBA" id="ARBA00004141"/>
    </source>
</evidence>
<evidence type="ECO:0000256" key="4">
    <source>
        <dbReference type="ARBA" id="ARBA00022989"/>
    </source>
</evidence>
<dbReference type="PANTHER" id="PTHR43791">
    <property type="entry name" value="PERMEASE-RELATED"/>
    <property type="match status" value="1"/>
</dbReference>
<protein>
    <submittedName>
        <fullName evidence="7">Uncharacterized protein</fullName>
    </submittedName>
</protein>
<dbReference type="PANTHER" id="PTHR43791:SF6">
    <property type="entry name" value="TRANSPORTER, PUTATIVE (AFU_ORTHOLOGUE AFUA_1G16690)-RELATED"/>
    <property type="match status" value="1"/>
</dbReference>
<evidence type="ECO:0000313" key="7">
    <source>
        <dbReference type="EMBL" id="OBZ71012.1"/>
    </source>
</evidence>